<comment type="caution">
    <text evidence="2">The sequence shown here is derived from an EMBL/GenBank/DDBJ whole genome shotgun (WGS) entry which is preliminary data.</text>
</comment>
<proteinExistence type="predicted"/>
<keyword evidence="1" id="KW-0472">Membrane</keyword>
<dbReference type="RefSeq" id="WP_160196245.1">
    <property type="nucleotide sequence ID" value="NZ_QXXA01000004.1"/>
</dbReference>
<dbReference type="OrthoDB" id="1973440at2"/>
<gene>
    <name evidence="2" type="ORF">D3Z33_02660</name>
</gene>
<dbReference type="EMBL" id="QXXA01000004">
    <property type="protein sequence ID" value="NBI05755.1"/>
    <property type="molecule type" value="Genomic_DNA"/>
</dbReference>
<dbReference type="AlphaFoldDB" id="A0A845QT87"/>
<organism evidence="2 3">
    <name type="scientific">Senegalia massiliensis</name>
    <dbReference type="NCBI Taxonomy" id="1720316"/>
    <lineage>
        <taxon>Bacteria</taxon>
        <taxon>Bacillati</taxon>
        <taxon>Bacillota</taxon>
        <taxon>Clostridia</taxon>
        <taxon>Eubacteriales</taxon>
        <taxon>Clostridiaceae</taxon>
        <taxon>Senegalia</taxon>
    </lineage>
</organism>
<dbReference type="Pfam" id="PF16079">
    <property type="entry name" value="Phage_holin_5_2"/>
    <property type="match status" value="1"/>
</dbReference>
<name>A0A845QT87_9CLOT</name>
<dbReference type="Proteomes" id="UP000467132">
    <property type="component" value="Unassembled WGS sequence"/>
</dbReference>
<keyword evidence="1" id="KW-1133">Transmembrane helix</keyword>
<evidence type="ECO:0000256" key="1">
    <source>
        <dbReference type="SAM" id="Phobius"/>
    </source>
</evidence>
<feature type="transmembrane region" description="Helical" evidence="1">
    <location>
        <begin position="60"/>
        <end position="77"/>
    </location>
</feature>
<reference evidence="2 3" key="1">
    <citation type="submission" date="2018-08" db="EMBL/GenBank/DDBJ databases">
        <title>Murine metabolic-syndrome-specific gut microbial biobank.</title>
        <authorList>
            <person name="Liu C."/>
        </authorList>
    </citation>
    <scope>NUCLEOTIDE SEQUENCE [LARGE SCALE GENOMIC DNA]</scope>
    <source>
        <strain evidence="2 3">583</strain>
    </source>
</reference>
<sequence>MDFLEFVIEEALIMVPVLYFLGYVLKNTNLLNDKYIPIAITLLSIGITPAVLGAYSPDNIVQAILVAAAAVFTNQVIKQTKGGRK</sequence>
<keyword evidence="3" id="KW-1185">Reference proteome</keyword>
<dbReference type="InterPro" id="IPR032111">
    <property type="entry name" value="Clostridium_phage_holin"/>
</dbReference>
<protein>
    <submittedName>
        <fullName evidence="2">Holin</fullName>
    </submittedName>
</protein>
<evidence type="ECO:0000313" key="2">
    <source>
        <dbReference type="EMBL" id="NBI05755.1"/>
    </source>
</evidence>
<keyword evidence="1" id="KW-0812">Transmembrane</keyword>
<feature type="transmembrane region" description="Helical" evidence="1">
    <location>
        <begin position="6"/>
        <end position="24"/>
    </location>
</feature>
<feature type="transmembrane region" description="Helical" evidence="1">
    <location>
        <begin position="36"/>
        <end position="54"/>
    </location>
</feature>
<evidence type="ECO:0000313" key="3">
    <source>
        <dbReference type="Proteomes" id="UP000467132"/>
    </source>
</evidence>
<accession>A0A845QT87</accession>